<proteinExistence type="predicted"/>
<reference evidence="1" key="2">
    <citation type="submission" date="2021-10" db="EMBL/GenBank/DDBJ databases">
        <authorList>
            <person name="Piombo E."/>
        </authorList>
    </citation>
    <scope>NUCLEOTIDE SEQUENCE</scope>
</reference>
<dbReference type="EMBL" id="CADEHS020000417">
    <property type="protein sequence ID" value="CAG9951825.1"/>
    <property type="molecule type" value="Genomic_DNA"/>
</dbReference>
<evidence type="ECO:0000313" key="2">
    <source>
        <dbReference type="Proteomes" id="UP000836387"/>
    </source>
</evidence>
<evidence type="ECO:0000313" key="1">
    <source>
        <dbReference type="EMBL" id="CAG9951825.1"/>
    </source>
</evidence>
<comment type="caution">
    <text evidence="1">The sequence shown here is derived from an EMBL/GenBank/DDBJ whole genome shotgun (WGS) entry which is preliminary data.</text>
</comment>
<keyword evidence="2" id="KW-1185">Reference proteome</keyword>
<dbReference type="Proteomes" id="UP000836387">
    <property type="component" value="Unassembled WGS sequence"/>
</dbReference>
<organism evidence="1 2">
    <name type="scientific">Clonostachys rosea f. rosea IK726</name>
    <dbReference type="NCBI Taxonomy" id="1349383"/>
    <lineage>
        <taxon>Eukaryota</taxon>
        <taxon>Fungi</taxon>
        <taxon>Dikarya</taxon>
        <taxon>Ascomycota</taxon>
        <taxon>Pezizomycotina</taxon>
        <taxon>Sordariomycetes</taxon>
        <taxon>Hypocreomycetidae</taxon>
        <taxon>Hypocreales</taxon>
        <taxon>Bionectriaceae</taxon>
        <taxon>Clonostachys</taxon>
    </lineage>
</organism>
<accession>A0ACA9UEQ6</accession>
<name>A0ACA9UEQ6_BIOOC</name>
<reference evidence="1" key="1">
    <citation type="submission" date="2020-04" db="EMBL/GenBank/DDBJ databases">
        <authorList>
            <person name="Broberg M."/>
        </authorList>
    </citation>
    <scope>NUCLEOTIDE SEQUENCE</scope>
</reference>
<gene>
    <name evidence="1" type="ORF">CRV2_00020950</name>
</gene>
<sequence>MPASDEVPVDRSGDDASSYSEDGVHGNVSDAPPAEEPPADDADAGRSAGLSVQGAFDTLAAYIVGLHSLVEVCAEWSEEERAGGHPKMEARVSLIGDLETTARLLREQCAVAQVAVLFSGPRGRVVDANGPLLANLRSKIAELGLFVDASRRILASAA</sequence>
<protein>
    <submittedName>
        <fullName evidence="1">Uncharacterized protein</fullName>
    </submittedName>
</protein>